<dbReference type="Proteomes" id="UP000299102">
    <property type="component" value="Unassembled WGS sequence"/>
</dbReference>
<evidence type="ECO:0000313" key="1">
    <source>
        <dbReference type="EMBL" id="GBP41311.1"/>
    </source>
</evidence>
<reference evidence="1 2" key="1">
    <citation type="journal article" date="2019" name="Commun. Biol.">
        <title>The bagworm genome reveals a unique fibroin gene that provides high tensile strength.</title>
        <authorList>
            <person name="Kono N."/>
            <person name="Nakamura H."/>
            <person name="Ohtoshi R."/>
            <person name="Tomita M."/>
            <person name="Numata K."/>
            <person name="Arakawa K."/>
        </authorList>
    </citation>
    <scope>NUCLEOTIDE SEQUENCE [LARGE SCALE GENOMIC DNA]</scope>
</reference>
<dbReference type="EMBL" id="BGZK01000397">
    <property type="protein sequence ID" value="GBP41311.1"/>
    <property type="molecule type" value="Genomic_DNA"/>
</dbReference>
<evidence type="ECO:0000313" key="2">
    <source>
        <dbReference type="Proteomes" id="UP000299102"/>
    </source>
</evidence>
<dbReference type="AlphaFoldDB" id="A0A4C1VRM0"/>
<proteinExistence type="predicted"/>
<gene>
    <name evidence="1" type="ORF">EVAR_25149_1</name>
</gene>
<keyword evidence="2" id="KW-1185">Reference proteome</keyword>
<accession>A0A4C1VRM0</accession>
<name>A0A4C1VRM0_EUMVA</name>
<sequence>MNEGVCICSIIRSSSTQGISTIRSTEKFTISVFFLECLITSNKINEPLCVETSLLLFPDRIFFSCTRTANELEDEINDSSSHRINRTITYDSNPQQRASITRVDIPSRGNDSTLINLKGCQRRDSLRRKITRQAFTRVFRGDFTIPAYDLEGTPLPGRVRIQSGVFIPDCGAARTPHGKDLRLLSPVFSCRVERS</sequence>
<protein>
    <submittedName>
        <fullName evidence="1">Uncharacterized protein</fullName>
    </submittedName>
</protein>
<organism evidence="1 2">
    <name type="scientific">Eumeta variegata</name>
    <name type="common">Bagworm moth</name>
    <name type="synonym">Eumeta japonica</name>
    <dbReference type="NCBI Taxonomy" id="151549"/>
    <lineage>
        <taxon>Eukaryota</taxon>
        <taxon>Metazoa</taxon>
        <taxon>Ecdysozoa</taxon>
        <taxon>Arthropoda</taxon>
        <taxon>Hexapoda</taxon>
        <taxon>Insecta</taxon>
        <taxon>Pterygota</taxon>
        <taxon>Neoptera</taxon>
        <taxon>Endopterygota</taxon>
        <taxon>Lepidoptera</taxon>
        <taxon>Glossata</taxon>
        <taxon>Ditrysia</taxon>
        <taxon>Tineoidea</taxon>
        <taxon>Psychidae</taxon>
        <taxon>Oiketicinae</taxon>
        <taxon>Eumeta</taxon>
    </lineage>
</organism>
<comment type="caution">
    <text evidence="1">The sequence shown here is derived from an EMBL/GenBank/DDBJ whole genome shotgun (WGS) entry which is preliminary data.</text>
</comment>